<evidence type="ECO:0000256" key="1">
    <source>
        <dbReference type="ARBA" id="ARBA00029464"/>
    </source>
</evidence>
<dbReference type="AlphaFoldDB" id="A0A8H4ZIG4"/>
<sequence>MSTIIRNTSTPKTLMASVKEMMAGTYAAELSRRGVIGLAIDYRNYGQSGGAFRQREDPQSKAADLAAAIEFLSHRSDVAGTGLLGICTSAGNVLYPAARNPRVKAGGEEVIKRRRAEGQEAIKLYNDTQEINLIKAYGASANESASPGEKPYYEDVTRGNIRQWRTEFAVASWEAWVGWDPVGQASLVQAPTLIVHSEKAAFPDQAREVYRNLESQKEIVWVEGTHYDFYDDVEVVRSAADKLAKHFNTYLN</sequence>
<evidence type="ECO:0000313" key="3">
    <source>
        <dbReference type="Proteomes" id="UP000573603"/>
    </source>
</evidence>
<comment type="caution">
    <text evidence="2">The sequence shown here is derived from an EMBL/GenBank/DDBJ whole genome shotgun (WGS) entry which is preliminary data.</text>
</comment>
<accession>A0A8H4ZIG4</accession>
<comment type="similarity">
    <text evidence="1">Belongs to the polyketide transferase af380 family.</text>
</comment>
<dbReference type="EMBL" id="JABEVY010000141">
    <property type="protein sequence ID" value="KAF5247346.1"/>
    <property type="molecule type" value="Genomic_DNA"/>
</dbReference>
<reference evidence="2 3" key="1">
    <citation type="journal article" date="2020" name="BMC Genomics">
        <title>Correction to: Identification and distribution of gene clusters required for synthesis of sphingolipid metabolism inhibitors in diverse species of the filamentous fungus Fusarium.</title>
        <authorList>
            <person name="Kim H.S."/>
            <person name="Lohmar J.M."/>
            <person name="Busman M."/>
            <person name="Brown D.W."/>
            <person name="Naumann T.A."/>
            <person name="Divon H.H."/>
            <person name="Lysoe E."/>
            <person name="Uhlig S."/>
            <person name="Proctor R.H."/>
        </authorList>
    </citation>
    <scope>NUCLEOTIDE SEQUENCE [LARGE SCALE GENOMIC DNA]</scope>
    <source>
        <strain evidence="2 3">NRRL 25214</strain>
    </source>
</reference>
<proteinExistence type="inferred from homology"/>
<dbReference type="InterPro" id="IPR051411">
    <property type="entry name" value="Polyketide_trans_af380"/>
</dbReference>
<organism evidence="2 3">
    <name type="scientific">Fusarium anthophilum</name>
    <dbReference type="NCBI Taxonomy" id="48485"/>
    <lineage>
        <taxon>Eukaryota</taxon>
        <taxon>Fungi</taxon>
        <taxon>Dikarya</taxon>
        <taxon>Ascomycota</taxon>
        <taxon>Pezizomycotina</taxon>
        <taxon>Sordariomycetes</taxon>
        <taxon>Hypocreomycetidae</taxon>
        <taxon>Hypocreales</taxon>
        <taxon>Nectriaceae</taxon>
        <taxon>Fusarium</taxon>
        <taxon>Fusarium fujikuroi species complex</taxon>
    </lineage>
</organism>
<protein>
    <submittedName>
        <fullName evidence="2">Uncharacterized protein</fullName>
    </submittedName>
</protein>
<gene>
    <name evidence="2" type="ORF">FANTH_6437</name>
</gene>
<dbReference type="Proteomes" id="UP000573603">
    <property type="component" value="Unassembled WGS sequence"/>
</dbReference>
<dbReference type="InterPro" id="IPR029058">
    <property type="entry name" value="AB_hydrolase_fold"/>
</dbReference>
<dbReference type="Gene3D" id="1.10.10.800">
    <property type="match status" value="1"/>
</dbReference>
<dbReference type="SUPFAM" id="SSF53474">
    <property type="entry name" value="alpha/beta-Hydrolases"/>
    <property type="match status" value="1"/>
</dbReference>
<name>A0A8H4ZIG4_9HYPO</name>
<dbReference type="PANTHER" id="PTHR47751:SF1">
    <property type="entry name" value="SUPERFAMILY HYDROLASE, PUTATIVE (AFU_ORTHOLOGUE AFUA_2G16580)-RELATED"/>
    <property type="match status" value="1"/>
</dbReference>
<keyword evidence="3" id="KW-1185">Reference proteome</keyword>
<evidence type="ECO:0000313" key="2">
    <source>
        <dbReference type="EMBL" id="KAF5247346.1"/>
    </source>
</evidence>
<dbReference type="PANTHER" id="PTHR47751">
    <property type="entry name" value="SUPERFAMILY HYDROLASE, PUTATIVE (AFU_ORTHOLOGUE AFUA_2G16580)-RELATED"/>
    <property type="match status" value="1"/>
</dbReference>
<dbReference type="Gene3D" id="3.40.50.1820">
    <property type="entry name" value="alpha/beta hydrolase"/>
    <property type="match status" value="1"/>
</dbReference>